<dbReference type="AlphaFoldDB" id="A0AAU7DXU8"/>
<dbReference type="PANTHER" id="PTHR47814">
    <property type="entry name" value="PEPTIDYL-TRNA HYDROLASE ARFB"/>
    <property type="match status" value="1"/>
</dbReference>
<feature type="region of interest" description="Disordered" evidence="2">
    <location>
        <begin position="98"/>
        <end position="140"/>
    </location>
</feature>
<dbReference type="NCBIfam" id="NF006718">
    <property type="entry name" value="PRK09256.1"/>
    <property type="match status" value="1"/>
</dbReference>
<dbReference type="InterPro" id="IPR045853">
    <property type="entry name" value="Pep_chain_release_fac_I_sf"/>
</dbReference>
<dbReference type="EMBL" id="CP146203">
    <property type="protein sequence ID" value="XBH22834.1"/>
    <property type="molecule type" value="Genomic_DNA"/>
</dbReference>
<feature type="domain" description="Prokaryotic-type class I peptide chain release factors" evidence="3">
    <location>
        <begin position="9"/>
        <end position="133"/>
    </location>
</feature>
<proteinExistence type="inferred from homology"/>
<keyword evidence="4" id="KW-0378">Hydrolase</keyword>
<dbReference type="GO" id="GO:0004045">
    <property type="term" value="F:peptidyl-tRNA hydrolase activity"/>
    <property type="evidence" value="ECO:0007669"/>
    <property type="project" value="UniProtKB-EC"/>
</dbReference>
<evidence type="ECO:0000256" key="1">
    <source>
        <dbReference type="ARBA" id="ARBA00010835"/>
    </source>
</evidence>
<comment type="similarity">
    <text evidence="1">Belongs to the prokaryotic/mitochondrial release factor family.</text>
</comment>
<organism evidence="4">
    <name type="scientific">Jonesiaceae bacterium BS-20</name>
    <dbReference type="NCBI Taxonomy" id="3120821"/>
    <lineage>
        <taxon>Bacteria</taxon>
        <taxon>Bacillati</taxon>
        <taxon>Actinomycetota</taxon>
        <taxon>Actinomycetes</taxon>
        <taxon>Micrococcales</taxon>
        <taxon>Jonesiaceae</taxon>
    </lineage>
</organism>
<sequence>MDLFVSPALVIPSAELGWRFSRSSGPGGQHVNTSDSRVELMWNVAESQALSDQQRAILLNRLRQQLVNDVLTVTAQEQRSQLRNREIALEKLSAVLSAALAPPAPPRRATKPTRGSQRRNKDAKQQRSAIKSSRRRPPMD</sequence>
<reference evidence="4" key="1">
    <citation type="submission" date="2024-02" db="EMBL/GenBank/DDBJ databases">
        <title>Tomenella chthoni gen. nov. sp. nov., a member of the family Jonesiaceae isolated from bat guano.</title>
        <authorList>
            <person name="Miller S.L."/>
            <person name="King J."/>
            <person name="Sankaranarayanan K."/>
            <person name="Lawson P.A."/>
        </authorList>
    </citation>
    <scope>NUCLEOTIDE SEQUENCE</scope>
    <source>
        <strain evidence="4">BS-20</strain>
    </source>
</reference>
<dbReference type="InterPro" id="IPR000352">
    <property type="entry name" value="Pep_chain_release_fac_I"/>
</dbReference>
<evidence type="ECO:0000313" key="4">
    <source>
        <dbReference type="EMBL" id="XBH22834.1"/>
    </source>
</evidence>
<evidence type="ECO:0000256" key="2">
    <source>
        <dbReference type="SAM" id="MobiDB-lite"/>
    </source>
</evidence>
<dbReference type="GO" id="GO:0003747">
    <property type="term" value="F:translation release factor activity"/>
    <property type="evidence" value="ECO:0007669"/>
    <property type="project" value="InterPro"/>
</dbReference>
<dbReference type="GO" id="GO:0072344">
    <property type="term" value="P:rescue of stalled ribosome"/>
    <property type="evidence" value="ECO:0007669"/>
    <property type="project" value="TreeGrafter"/>
</dbReference>
<evidence type="ECO:0000259" key="3">
    <source>
        <dbReference type="Pfam" id="PF00472"/>
    </source>
</evidence>
<name>A0AAU7DXU8_9MICO</name>
<dbReference type="PANTHER" id="PTHR47814:SF1">
    <property type="entry name" value="PEPTIDYL-TRNA HYDROLASE ARFB"/>
    <property type="match status" value="1"/>
</dbReference>
<gene>
    <name evidence="4" type="primary">arfB</name>
    <name evidence="4" type="ORF">V5R04_06360</name>
</gene>
<dbReference type="EC" id="3.1.1.29" evidence="4"/>
<dbReference type="SUPFAM" id="SSF75620">
    <property type="entry name" value="Release factor"/>
    <property type="match status" value="1"/>
</dbReference>
<protein>
    <submittedName>
        <fullName evidence="4">Alternative ribosome rescue aminoacyl-tRNA hydrolase ArfB</fullName>
        <ecNumber evidence="4">3.1.1.29</ecNumber>
    </submittedName>
</protein>
<accession>A0AAU7DXU8</accession>
<dbReference type="Pfam" id="PF00472">
    <property type="entry name" value="RF-1"/>
    <property type="match status" value="1"/>
</dbReference>
<dbReference type="GO" id="GO:0043022">
    <property type="term" value="F:ribosome binding"/>
    <property type="evidence" value="ECO:0007669"/>
    <property type="project" value="TreeGrafter"/>
</dbReference>
<dbReference type="Gene3D" id="3.30.160.20">
    <property type="match status" value="1"/>
</dbReference>